<evidence type="ECO:0000313" key="4">
    <source>
        <dbReference type="Proteomes" id="UP000476411"/>
    </source>
</evidence>
<sequence length="422" mass="47741">MKDDTFVLINSTYDLWKADPNAKVSPIVLTDGEKNNTLFYAVEKDPSGSLVDKQSEILLTAFNLDNKNFGFCKFNPYTGRSVLLSLEARYSGHLQDLYTHFGEEDLIRSSNGKAFLVRREKADSEPNYYFSQDLRYFSALSDIQPHKQFNWLKAELCTYKDQAGNNLQGVLYKPENFDSAKSYPVIFNIYETKSNLLNNFDKPVLAVADFSIPILVSNGYVVFLPDIAGRSKYSGDGALNSVNAAIDFMSNFSWVNTAKLALVGHSFGGFETNYIITHSKRFAAAVSGAGISDMIRLASGIWGDGDSQQSFAQTTYLMMESTLADDPDTYIRNSPILSSKNVTAPLLFMHNDGDGSVNFEQTRSFFIVLRDLNKPCWWINYRGQSHGVSGETNQYDFNKKVWEFLDHYLKDKPMPEWMKEHI</sequence>
<proteinExistence type="predicted"/>
<dbReference type="Gene3D" id="3.40.50.1820">
    <property type="entry name" value="alpha/beta hydrolase"/>
    <property type="match status" value="1"/>
</dbReference>
<dbReference type="RefSeq" id="WP_162330040.1">
    <property type="nucleotide sequence ID" value="NZ_CP048113.1"/>
</dbReference>
<dbReference type="GO" id="GO:0004252">
    <property type="term" value="F:serine-type endopeptidase activity"/>
    <property type="evidence" value="ECO:0007669"/>
    <property type="project" value="TreeGrafter"/>
</dbReference>
<feature type="domain" description="Peptidase S9 prolyl oligopeptidase catalytic" evidence="2">
    <location>
        <begin position="211"/>
        <end position="411"/>
    </location>
</feature>
<dbReference type="PANTHER" id="PTHR42776">
    <property type="entry name" value="SERINE PEPTIDASE S9 FAMILY MEMBER"/>
    <property type="match status" value="1"/>
</dbReference>
<dbReference type="PANTHER" id="PTHR42776:SF27">
    <property type="entry name" value="DIPEPTIDYL PEPTIDASE FAMILY MEMBER 6"/>
    <property type="match status" value="1"/>
</dbReference>
<evidence type="ECO:0000256" key="1">
    <source>
        <dbReference type="ARBA" id="ARBA00022801"/>
    </source>
</evidence>
<keyword evidence="4" id="KW-1185">Reference proteome</keyword>
<dbReference type="GO" id="GO:0006508">
    <property type="term" value="P:proteolysis"/>
    <property type="evidence" value="ECO:0007669"/>
    <property type="project" value="InterPro"/>
</dbReference>
<accession>A0A6B9ZB48</accession>
<reference evidence="3 4" key="1">
    <citation type="submission" date="2020-01" db="EMBL/GenBank/DDBJ databases">
        <title>Complete genome sequence of Chitinophaga sp. H33E-04 isolated from quinoa roots.</title>
        <authorList>
            <person name="Weon H.-Y."/>
            <person name="Lee S.A."/>
        </authorList>
    </citation>
    <scope>NUCLEOTIDE SEQUENCE [LARGE SCALE GENOMIC DNA]</scope>
    <source>
        <strain evidence="3 4">H33E-04</strain>
    </source>
</reference>
<name>A0A6B9ZB48_9BACT</name>
<dbReference type="Proteomes" id="UP000476411">
    <property type="component" value="Chromosome"/>
</dbReference>
<dbReference type="EMBL" id="CP048113">
    <property type="protein sequence ID" value="QHS58335.1"/>
    <property type="molecule type" value="Genomic_DNA"/>
</dbReference>
<dbReference type="AlphaFoldDB" id="A0A6B9ZB48"/>
<gene>
    <name evidence="3" type="ORF">GWR21_01615</name>
</gene>
<keyword evidence="1" id="KW-0378">Hydrolase</keyword>
<evidence type="ECO:0000259" key="2">
    <source>
        <dbReference type="Pfam" id="PF00326"/>
    </source>
</evidence>
<dbReference type="SUPFAM" id="SSF53474">
    <property type="entry name" value="alpha/beta-Hydrolases"/>
    <property type="match status" value="1"/>
</dbReference>
<dbReference type="KEGG" id="chih:GWR21_01615"/>
<dbReference type="InterPro" id="IPR029058">
    <property type="entry name" value="AB_hydrolase_fold"/>
</dbReference>
<dbReference type="InterPro" id="IPR001375">
    <property type="entry name" value="Peptidase_S9_cat"/>
</dbReference>
<evidence type="ECO:0000313" key="3">
    <source>
        <dbReference type="EMBL" id="QHS58335.1"/>
    </source>
</evidence>
<organism evidence="3 4">
    <name type="scientific">Chitinophaga agri</name>
    <dbReference type="NCBI Taxonomy" id="2703787"/>
    <lineage>
        <taxon>Bacteria</taxon>
        <taxon>Pseudomonadati</taxon>
        <taxon>Bacteroidota</taxon>
        <taxon>Chitinophagia</taxon>
        <taxon>Chitinophagales</taxon>
        <taxon>Chitinophagaceae</taxon>
        <taxon>Chitinophaga</taxon>
    </lineage>
</organism>
<protein>
    <submittedName>
        <fullName evidence="3">S9 family peptidase</fullName>
    </submittedName>
</protein>
<dbReference type="Pfam" id="PF00326">
    <property type="entry name" value="Peptidase_S9"/>
    <property type="match status" value="1"/>
</dbReference>